<protein>
    <submittedName>
        <fullName evidence="1">Craniofacial development protein 2-like</fullName>
    </submittedName>
</protein>
<evidence type="ECO:0000313" key="2">
    <source>
        <dbReference type="Proteomes" id="UP000762676"/>
    </source>
</evidence>
<dbReference type="AlphaFoldDB" id="A0AAV4FKZ3"/>
<dbReference type="Gene3D" id="3.60.10.10">
    <property type="entry name" value="Endonuclease/exonuclease/phosphatase"/>
    <property type="match status" value="1"/>
</dbReference>
<sequence>MTGVDESREEVSTLTAAFMTPKQPPRIGFWNVRTLYPAGKLVQTINEMNNYALELLVIAEARWTKTGKQRLSTGETIIWSERQDDNHQEGVTLILSEKHANSIIRWEPINERLLYDRLNSKYTKTSIVVGYVPTGVTENVED</sequence>
<comment type="caution">
    <text evidence="1">The sequence shown here is derived from an EMBL/GenBank/DDBJ whole genome shotgun (WGS) entry which is preliminary data.</text>
</comment>
<evidence type="ECO:0000313" key="1">
    <source>
        <dbReference type="EMBL" id="GFR73616.1"/>
    </source>
</evidence>
<dbReference type="Proteomes" id="UP000762676">
    <property type="component" value="Unassembled WGS sequence"/>
</dbReference>
<name>A0AAV4FKZ3_9GAST</name>
<proteinExistence type="predicted"/>
<dbReference type="EMBL" id="BMAT01004452">
    <property type="protein sequence ID" value="GFR73616.1"/>
    <property type="molecule type" value="Genomic_DNA"/>
</dbReference>
<dbReference type="InterPro" id="IPR036691">
    <property type="entry name" value="Endo/exonu/phosph_ase_sf"/>
</dbReference>
<accession>A0AAV4FKZ3</accession>
<reference evidence="1 2" key="1">
    <citation type="journal article" date="2021" name="Elife">
        <title>Chloroplast acquisition without the gene transfer in kleptoplastic sea slugs, Plakobranchus ocellatus.</title>
        <authorList>
            <person name="Maeda T."/>
            <person name="Takahashi S."/>
            <person name="Yoshida T."/>
            <person name="Shimamura S."/>
            <person name="Takaki Y."/>
            <person name="Nagai Y."/>
            <person name="Toyoda A."/>
            <person name="Suzuki Y."/>
            <person name="Arimoto A."/>
            <person name="Ishii H."/>
            <person name="Satoh N."/>
            <person name="Nishiyama T."/>
            <person name="Hasebe M."/>
            <person name="Maruyama T."/>
            <person name="Minagawa J."/>
            <person name="Obokata J."/>
            <person name="Shigenobu S."/>
        </authorList>
    </citation>
    <scope>NUCLEOTIDE SEQUENCE [LARGE SCALE GENOMIC DNA]</scope>
</reference>
<keyword evidence="2" id="KW-1185">Reference proteome</keyword>
<organism evidence="1 2">
    <name type="scientific">Elysia marginata</name>
    <dbReference type="NCBI Taxonomy" id="1093978"/>
    <lineage>
        <taxon>Eukaryota</taxon>
        <taxon>Metazoa</taxon>
        <taxon>Spiralia</taxon>
        <taxon>Lophotrochozoa</taxon>
        <taxon>Mollusca</taxon>
        <taxon>Gastropoda</taxon>
        <taxon>Heterobranchia</taxon>
        <taxon>Euthyneura</taxon>
        <taxon>Panpulmonata</taxon>
        <taxon>Sacoglossa</taxon>
        <taxon>Placobranchoidea</taxon>
        <taxon>Plakobranchidae</taxon>
        <taxon>Elysia</taxon>
    </lineage>
</organism>
<gene>
    <name evidence="1" type="ORF">ElyMa_002141700</name>
</gene>